<evidence type="ECO:0000256" key="19">
    <source>
        <dbReference type="ARBA" id="ARBA00023902"/>
    </source>
</evidence>
<dbReference type="Pfam" id="PF22597">
    <property type="entry name" value="DYN_lid"/>
    <property type="match status" value="1"/>
</dbReference>
<evidence type="ECO:0000259" key="22">
    <source>
        <dbReference type="Pfam" id="PF03028"/>
    </source>
</evidence>
<evidence type="ECO:0000256" key="5">
    <source>
        <dbReference type="ARBA" id="ARBA00022473"/>
    </source>
</evidence>
<evidence type="ECO:0000259" key="29">
    <source>
        <dbReference type="Pfam" id="PF18198"/>
    </source>
</evidence>
<evidence type="ECO:0000259" key="27">
    <source>
        <dbReference type="Pfam" id="PF12780"/>
    </source>
</evidence>
<dbReference type="OMA" id="SHMYQFS"/>
<evidence type="ECO:0000259" key="25">
    <source>
        <dbReference type="Pfam" id="PF12774"/>
    </source>
</evidence>
<evidence type="ECO:0000259" key="28">
    <source>
        <dbReference type="Pfam" id="PF12781"/>
    </source>
</evidence>
<dbReference type="InterPro" id="IPR043160">
    <property type="entry name" value="Dynein_C_barrel"/>
</dbReference>
<dbReference type="Gene3D" id="1.20.920.30">
    <property type="match status" value="1"/>
</dbReference>
<dbReference type="Pfam" id="PF03028">
    <property type="entry name" value="Dynein_heavy"/>
    <property type="match status" value="1"/>
</dbReference>
<dbReference type="Gene3D" id="1.20.58.1120">
    <property type="match status" value="1"/>
</dbReference>
<feature type="coiled-coil region" evidence="20">
    <location>
        <begin position="3147"/>
        <end position="3237"/>
    </location>
</feature>
<dbReference type="InterPro" id="IPR054354">
    <property type="entry name" value="DYNC2H1-like_lid"/>
</dbReference>
<evidence type="ECO:0000256" key="2">
    <source>
        <dbReference type="ARBA" id="ARBA00004202"/>
    </source>
</evidence>
<feature type="coiled-coil region" evidence="20">
    <location>
        <begin position="3450"/>
        <end position="3495"/>
    </location>
</feature>
<evidence type="ECO:0000256" key="13">
    <source>
        <dbReference type="ARBA" id="ARBA00023054"/>
    </source>
</evidence>
<dbReference type="GO" id="GO:0007018">
    <property type="term" value="P:microtubule-based movement"/>
    <property type="evidence" value="ECO:0007669"/>
    <property type="project" value="InterPro"/>
</dbReference>
<dbReference type="InterPro" id="IPR026983">
    <property type="entry name" value="DHC"/>
</dbReference>
<feature type="region of interest" description="Disordered" evidence="21">
    <location>
        <begin position="2144"/>
        <end position="2197"/>
    </location>
</feature>
<dbReference type="InterPro" id="IPR013594">
    <property type="entry name" value="Dynein_heavy_tail"/>
</dbReference>
<evidence type="ECO:0000256" key="7">
    <source>
        <dbReference type="ARBA" id="ARBA00022490"/>
    </source>
</evidence>
<evidence type="ECO:0000256" key="8">
    <source>
        <dbReference type="ARBA" id="ARBA00022701"/>
    </source>
</evidence>
<dbReference type="PANTHER" id="PTHR45703:SF22">
    <property type="entry name" value="DYNEIN CYTOPLASMIC 2 HEAVY CHAIN 1"/>
    <property type="match status" value="1"/>
</dbReference>
<keyword evidence="9" id="KW-0547">Nucleotide-binding</keyword>
<feature type="compositionally biased region" description="Basic and acidic residues" evidence="21">
    <location>
        <begin position="2168"/>
        <end position="2181"/>
    </location>
</feature>
<feature type="domain" description="Dynein heavy chain C-terminal" evidence="30">
    <location>
        <begin position="4191"/>
        <end position="4429"/>
    </location>
</feature>
<dbReference type="KEGG" id="sre:PTSG_08094"/>
<dbReference type="Pfam" id="PF12777">
    <property type="entry name" value="MT"/>
    <property type="match status" value="1"/>
</dbReference>
<dbReference type="Pfam" id="PF18199">
    <property type="entry name" value="Dynein_C"/>
    <property type="match status" value="1"/>
</dbReference>
<feature type="compositionally biased region" description="Acidic residues" evidence="21">
    <location>
        <begin position="2157"/>
        <end position="2167"/>
    </location>
</feature>
<dbReference type="GeneID" id="16071677"/>
<evidence type="ECO:0000256" key="12">
    <source>
        <dbReference type="ARBA" id="ARBA00023017"/>
    </source>
</evidence>
<dbReference type="GO" id="GO:0005874">
    <property type="term" value="C:microtubule"/>
    <property type="evidence" value="ECO:0007669"/>
    <property type="project" value="UniProtKB-KW"/>
</dbReference>
<feature type="compositionally biased region" description="Low complexity" evidence="21">
    <location>
        <begin position="3655"/>
        <end position="3664"/>
    </location>
</feature>
<dbReference type="Pfam" id="PF12781">
    <property type="entry name" value="AAA_9"/>
    <property type="match status" value="1"/>
</dbReference>
<feature type="domain" description="Dynein heavy chain tail" evidence="23">
    <location>
        <begin position="200"/>
        <end position="647"/>
    </location>
</feature>
<dbReference type="Pfam" id="PF12780">
    <property type="entry name" value="AAA_8"/>
    <property type="match status" value="1"/>
</dbReference>
<evidence type="ECO:0000256" key="4">
    <source>
        <dbReference type="ARBA" id="ARBA00008887"/>
    </source>
</evidence>
<dbReference type="FunFam" id="3.20.180.20:FF:000002">
    <property type="entry name" value="Cytoplasmic dynein heavy chain 1"/>
    <property type="match status" value="1"/>
</dbReference>
<dbReference type="GO" id="GO:0030030">
    <property type="term" value="P:cell projection organization"/>
    <property type="evidence" value="ECO:0007669"/>
    <property type="project" value="UniProtKB-KW"/>
</dbReference>
<dbReference type="Pfam" id="PF21264">
    <property type="entry name" value="DYNC2H1_AAA_dom"/>
    <property type="match status" value="1"/>
</dbReference>
<dbReference type="FunFam" id="1.10.8.720:FF:000003">
    <property type="entry name" value="Cytoplasmic dynein heavy chain 2"/>
    <property type="match status" value="1"/>
</dbReference>
<dbReference type="FunFam" id="1.10.8.1220:FF:000001">
    <property type="entry name" value="Dynein axonemal heavy chain 5"/>
    <property type="match status" value="1"/>
</dbReference>
<evidence type="ECO:0000256" key="15">
    <source>
        <dbReference type="ARBA" id="ARBA00023136"/>
    </source>
</evidence>
<feature type="domain" description="Dynein heavy chain hydrolytic ATP-binding dynein motor region" evidence="25">
    <location>
        <begin position="1648"/>
        <end position="1996"/>
    </location>
</feature>
<evidence type="ECO:0000256" key="6">
    <source>
        <dbReference type="ARBA" id="ARBA00022475"/>
    </source>
</evidence>
<keyword evidence="17" id="KW-0206">Cytoskeleton</keyword>
<evidence type="ECO:0000256" key="21">
    <source>
        <dbReference type="SAM" id="MobiDB-lite"/>
    </source>
</evidence>
<keyword evidence="7" id="KW-0963">Cytoplasm</keyword>
<keyword evidence="14" id="KW-0969">Cilium</keyword>
<evidence type="ECO:0000256" key="18">
    <source>
        <dbReference type="ARBA" id="ARBA00023273"/>
    </source>
</evidence>
<feature type="region of interest" description="Disordered" evidence="21">
    <location>
        <begin position="3647"/>
        <end position="3683"/>
    </location>
</feature>
<feature type="region of interest" description="Disordered" evidence="21">
    <location>
        <begin position="3973"/>
        <end position="3997"/>
    </location>
</feature>
<accession>F2UHZ4</accession>
<dbReference type="InterPro" id="IPR024317">
    <property type="entry name" value="Dynein_heavy_chain_D4_dom"/>
</dbReference>
<keyword evidence="16" id="KW-0505">Motor protein</keyword>
<feature type="domain" description="Dynein heavy chain linker" evidence="24">
    <location>
        <begin position="1114"/>
        <end position="1514"/>
    </location>
</feature>
<feature type="domain" description="Dynein heavy chain AAA lid" evidence="29">
    <location>
        <begin position="3924"/>
        <end position="4103"/>
    </location>
</feature>
<evidence type="ECO:0000259" key="32">
    <source>
        <dbReference type="Pfam" id="PF22597"/>
    </source>
</evidence>
<dbReference type="InterPro" id="IPR035699">
    <property type="entry name" value="AAA_6"/>
</dbReference>
<evidence type="ECO:0000256" key="3">
    <source>
        <dbReference type="ARBA" id="ARBA00004245"/>
    </source>
</evidence>
<dbReference type="InterPro" id="IPR042222">
    <property type="entry name" value="Dynein_2_N"/>
</dbReference>
<dbReference type="Pfam" id="PF08393">
    <property type="entry name" value="DHC_N2"/>
    <property type="match status" value="1"/>
</dbReference>
<evidence type="ECO:0000259" key="30">
    <source>
        <dbReference type="Pfam" id="PF18199"/>
    </source>
</evidence>
<keyword evidence="18" id="KW-0966">Cell projection</keyword>
<dbReference type="Proteomes" id="UP000007799">
    <property type="component" value="Unassembled WGS sequence"/>
</dbReference>
<dbReference type="Gene3D" id="1.20.1270.280">
    <property type="match status" value="1"/>
</dbReference>
<dbReference type="Gene3D" id="6.10.140.1060">
    <property type="match status" value="1"/>
</dbReference>
<evidence type="ECO:0000256" key="14">
    <source>
        <dbReference type="ARBA" id="ARBA00023069"/>
    </source>
</evidence>
<dbReference type="Gene3D" id="1.10.8.710">
    <property type="match status" value="1"/>
</dbReference>
<dbReference type="InterPro" id="IPR004273">
    <property type="entry name" value="Dynein_heavy_D6_P-loop"/>
</dbReference>
<feature type="region of interest" description="Disordered" evidence="21">
    <location>
        <begin position="4163"/>
        <end position="4188"/>
    </location>
</feature>
<feature type="compositionally biased region" description="Gly residues" evidence="21">
    <location>
        <begin position="4164"/>
        <end position="4188"/>
    </location>
</feature>
<feature type="domain" description="Dynein heavy chain ATP-binding dynein motor region" evidence="28">
    <location>
        <begin position="3298"/>
        <end position="3516"/>
    </location>
</feature>
<dbReference type="GO" id="GO:0005929">
    <property type="term" value="C:cilium"/>
    <property type="evidence" value="ECO:0007669"/>
    <property type="project" value="UniProtKB-SubCell"/>
</dbReference>
<feature type="domain" description="Dynein heavy chain AAA module D4" evidence="27">
    <location>
        <begin position="2679"/>
        <end position="2900"/>
    </location>
</feature>
<dbReference type="eggNOG" id="KOG3595">
    <property type="taxonomic scope" value="Eukaryota"/>
</dbReference>
<dbReference type="InterPro" id="IPR041228">
    <property type="entry name" value="Dynein_C"/>
</dbReference>
<dbReference type="InterPro" id="IPR042219">
    <property type="entry name" value="AAA_lid_11_sf"/>
</dbReference>
<evidence type="ECO:0000256" key="11">
    <source>
        <dbReference type="ARBA" id="ARBA00022840"/>
    </source>
</evidence>
<evidence type="ECO:0000313" key="33">
    <source>
        <dbReference type="EMBL" id="EGD76743.1"/>
    </source>
</evidence>
<dbReference type="GO" id="GO:0008569">
    <property type="term" value="F:minus-end-directed microtubule motor activity"/>
    <property type="evidence" value="ECO:0007669"/>
    <property type="project" value="InterPro"/>
</dbReference>
<evidence type="ECO:0000259" key="26">
    <source>
        <dbReference type="Pfam" id="PF12777"/>
    </source>
</evidence>
<evidence type="ECO:0000256" key="17">
    <source>
        <dbReference type="ARBA" id="ARBA00023212"/>
    </source>
</evidence>
<dbReference type="InParanoid" id="F2UHZ4"/>
<dbReference type="InterPro" id="IPR043157">
    <property type="entry name" value="Dynein_AAA1S"/>
</dbReference>
<feature type="domain" description="Dynein heavy chain region D6 P-loop" evidence="22">
    <location>
        <begin position="3782"/>
        <end position="3893"/>
    </location>
</feature>
<comment type="similarity">
    <text evidence="4">Belongs to the dynein heavy chain family.</text>
</comment>
<dbReference type="FunFam" id="3.40.50.300:FF:000598">
    <property type="entry name" value="Dynein cytoplasmic 2 heavy chain 1"/>
    <property type="match status" value="1"/>
</dbReference>
<dbReference type="InterPro" id="IPR041658">
    <property type="entry name" value="AAA_lid_11"/>
</dbReference>
<dbReference type="InterPro" id="IPR049400">
    <property type="entry name" value="DYNC2H1_AAA_dom"/>
</dbReference>
<evidence type="ECO:0000256" key="1">
    <source>
        <dbReference type="ARBA" id="ARBA00004138"/>
    </source>
</evidence>
<gene>
    <name evidence="33" type="ORF">PTSG_08094</name>
</gene>
<evidence type="ECO:0000259" key="31">
    <source>
        <dbReference type="Pfam" id="PF21264"/>
    </source>
</evidence>
<dbReference type="Gene3D" id="3.10.490.20">
    <property type="match status" value="1"/>
</dbReference>
<proteinExistence type="inferred from homology"/>
<feature type="domain" description="Cytoplasmic dynein 2 heavy chain 1 AAA+ ATPase" evidence="31">
    <location>
        <begin position="2211"/>
        <end position="2292"/>
    </location>
</feature>
<protein>
    <recommendedName>
        <fullName evidence="19">Cytoplasmic dynein 2 heavy chain 1</fullName>
    </recommendedName>
</protein>
<evidence type="ECO:0000256" key="10">
    <source>
        <dbReference type="ARBA" id="ARBA00022794"/>
    </source>
</evidence>
<dbReference type="Gene3D" id="1.10.8.720">
    <property type="entry name" value="Region D6 of dynein motor"/>
    <property type="match status" value="1"/>
</dbReference>
<keyword evidence="5" id="KW-0217">Developmental protein</keyword>
<dbReference type="Gene3D" id="1.20.140.100">
    <property type="entry name" value="Dynein heavy chain, N-terminal domain 2"/>
    <property type="match status" value="1"/>
</dbReference>
<keyword evidence="10" id="KW-0970">Cilium biogenesis/degradation</keyword>
<dbReference type="OrthoDB" id="10252139at2759"/>
<dbReference type="Pfam" id="PF12775">
    <property type="entry name" value="AAA_7"/>
    <property type="match status" value="1"/>
</dbReference>
<evidence type="ECO:0000256" key="20">
    <source>
        <dbReference type="SAM" id="Coils"/>
    </source>
</evidence>
<evidence type="ECO:0000259" key="23">
    <source>
        <dbReference type="Pfam" id="PF08385"/>
    </source>
</evidence>
<dbReference type="GO" id="GO:0045505">
    <property type="term" value="F:dynein intermediate chain binding"/>
    <property type="evidence" value="ECO:0007669"/>
    <property type="project" value="InterPro"/>
</dbReference>
<feature type="domain" description="Dynein 2 heavy chain 1 cytoplasmic ATPase lid" evidence="32">
    <location>
        <begin position="2520"/>
        <end position="2607"/>
    </location>
</feature>
<dbReference type="Gene3D" id="1.10.8.1220">
    <property type="match status" value="1"/>
</dbReference>
<dbReference type="InterPro" id="IPR035706">
    <property type="entry name" value="AAA_9"/>
</dbReference>
<dbReference type="InterPro" id="IPR027417">
    <property type="entry name" value="P-loop_NTPase"/>
</dbReference>
<dbReference type="InterPro" id="IPR013602">
    <property type="entry name" value="Dynein_heavy_linker"/>
</dbReference>
<dbReference type="STRING" id="946362.F2UHZ4"/>
<dbReference type="Gene3D" id="3.40.50.300">
    <property type="entry name" value="P-loop containing nucleotide triphosphate hydrolases"/>
    <property type="match status" value="5"/>
</dbReference>
<reference evidence="33" key="1">
    <citation type="submission" date="2009-08" db="EMBL/GenBank/DDBJ databases">
        <title>Annotation of Salpingoeca rosetta.</title>
        <authorList>
            <consortium name="The Broad Institute Genome Sequencing Platform"/>
            <person name="Russ C."/>
            <person name="Cuomo C."/>
            <person name="Burger G."/>
            <person name="Gray M.W."/>
            <person name="Holland P.W.H."/>
            <person name="King N."/>
            <person name="Lang F.B.F."/>
            <person name="Roger A.J."/>
            <person name="Ruiz-Trillo I."/>
            <person name="Young S.K."/>
            <person name="Zeng Q."/>
            <person name="Gargeya S."/>
            <person name="Alvarado L."/>
            <person name="Berlin A."/>
            <person name="Chapman S.B."/>
            <person name="Chen Z."/>
            <person name="Freedman E."/>
            <person name="Gellesch M."/>
            <person name="Goldberg J."/>
            <person name="Griggs A."/>
            <person name="Gujja S."/>
            <person name="Heilman E."/>
            <person name="Heiman D."/>
            <person name="Howarth C."/>
            <person name="Mehta T."/>
            <person name="Neiman D."/>
            <person name="Pearson M."/>
            <person name="Roberts A."/>
            <person name="Saif S."/>
            <person name="Shea T."/>
            <person name="Shenoy N."/>
            <person name="Sisk P."/>
            <person name="Stolte C."/>
            <person name="Sykes S."/>
            <person name="White J."/>
            <person name="Yandava C."/>
            <person name="Haas B."/>
            <person name="Nusbaum C."/>
            <person name="Birren B."/>
        </authorList>
    </citation>
    <scope>NUCLEOTIDE SEQUENCE [LARGE SCALE GENOMIC DNA]</scope>
    <source>
        <strain evidence="33">ATCC 50818</strain>
    </source>
</reference>
<organism evidence="34">
    <name type="scientific">Salpingoeca rosetta (strain ATCC 50818 / BSB-021)</name>
    <dbReference type="NCBI Taxonomy" id="946362"/>
    <lineage>
        <taxon>Eukaryota</taxon>
        <taxon>Choanoflagellata</taxon>
        <taxon>Craspedida</taxon>
        <taxon>Salpingoecidae</taxon>
        <taxon>Salpingoeca</taxon>
    </lineage>
</organism>
<dbReference type="Pfam" id="PF12774">
    <property type="entry name" value="AAA_6"/>
    <property type="match status" value="1"/>
</dbReference>
<dbReference type="InterPro" id="IPR042228">
    <property type="entry name" value="Dynein_linker_3"/>
</dbReference>
<dbReference type="PANTHER" id="PTHR45703">
    <property type="entry name" value="DYNEIN HEAVY CHAIN"/>
    <property type="match status" value="1"/>
</dbReference>
<dbReference type="GO" id="GO:0030286">
    <property type="term" value="C:dynein complex"/>
    <property type="evidence" value="ECO:0007669"/>
    <property type="project" value="UniProtKB-KW"/>
</dbReference>
<keyword evidence="15" id="KW-0472">Membrane</keyword>
<keyword evidence="6" id="KW-1003">Cell membrane</keyword>
<dbReference type="SUPFAM" id="SSF52540">
    <property type="entry name" value="P-loop containing nucleoside triphosphate hydrolases"/>
    <property type="match status" value="4"/>
</dbReference>
<keyword evidence="34" id="KW-1185">Reference proteome</keyword>
<evidence type="ECO:0000256" key="16">
    <source>
        <dbReference type="ARBA" id="ARBA00023175"/>
    </source>
</evidence>
<dbReference type="GO" id="GO:0051959">
    <property type="term" value="F:dynein light intermediate chain binding"/>
    <property type="evidence" value="ECO:0007669"/>
    <property type="project" value="InterPro"/>
</dbReference>
<dbReference type="Gene3D" id="1.20.920.20">
    <property type="match status" value="1"/>
</dbReference>
<feature type="domain" description="Dynein heavy chain coiled coil stalk" evidence="26">
    <location>
        <begin position="2937"/>
        <end position="3269"/>
    </location>
</feature>
<evidence type="ECO:0000313" key="34">
    <source>
        <dbReference type="Proteomes" id="UP000007799"/>
    </source>
</evidence>
<feature type="coiled-coil region" evidence="20">
    <location>
        <begin position="1070"/>
        <end position="1107"/>
    </location>
</feature>
<dbReference type="Pfam" id="PF18198">
    <property type="entry name" value="AAA_lid_11"/>
    <property type="match status" value="1"/>
</dbReference>
<keyword evidence="13 20" id="KW-0175">Coiled coil</keyword>
<dbReference type="GO" id="GO:0005886">
    <property type="term" value="C:plasma membrane"/>
    <property type="evidence" value="ECO:0007669"/>
    <property type="project" value="UniProtKB-SubCell"/>
</dbReference>
<dbReference type="FunCoup" id="F2UHZ4">
    <property type="interactions" value="334"/>
</dbReference>
<dbReference type="FunFam" id="1.20.920.20:FF:000002">
    <property type="entry name" value="Cytoplasmic dynein 1 heavy chain"/>
    <property type="match status" value="1"/>
</dbReference>
<sequence length="4432" mass="494262">MASTGADARLDFIAGLTVAHFSLSGPNDPALNYMLEGGALERFFDDADVLFLIVLHNRAKDQILAMTEVPQDEERLNAMIFYKTSPQPINMENLHTIVQVVTMSNSPLSALYQSLHNVFSPLLLKSSSAWSGKLDRRLQTLMSELDDSLEKRLRMQGSAGETISSFADEYAYWGDVSASASNLSGRERAQYFQDVLRDTKDDMQTLASTSIYDLQEVAERTQDVLDDLWRQTQHDPPFPEDRMRRLIDIAGVHLASALEKRLAQVDLWQDEYHKVRDVLQAGMAVCTRWQNAVDELTGQFWRSYQPHLWTSGKMTTKELSALGTRLEHILSIRTTHDQMLSLLSKDEQLTYDTDRMFDVFSPINALHVSDFTQHTWDAAVASYHKSLEPVEAVVATKLRAQFKELQSSSQSLQMHFTKYRELVSRPAVAHGLQSEREILLSQLKQELERVRAAFQTAITNEDGGKAMGRAVPSVNTPLVVRSILFCRQLWGRLKSVVSACDPLLVDVEGSSDLVDAALELMQEIKAHEKELFQDWVRDTQAELSNEDIMMESTGRIMQFDSRDGHLTVHYSDRLMALLREVRQLRALGLVVPADILKSVTTAKAFYKHAVILKQVAHFYNSIGQQILEPQYLMLERHARNLEAVIKRPVKSHGSSSGGSGSGSVEWQNTEELDAFITELQTAAGLLTRENRKLRRYHELFKEKTLELMGLDLLKQQSKWKEGFGYFRTVCAQLTAQGFSSDAMRPWQLHWDYQLYKALDVKYRFGLERLHERLPELKVDLVFRQQALQFRPPLEEVRAKYYRELKRFLVIPSKIGGVGGGGGDVYKHILHRNAQGFAAVYKKAEQLFHRLAKVVHEFKDWVVIGCVDIEALAAEHLENVEDWEANFRMLKTKGREAEKLPNQVKVDCITVATTPVKSAIDDHIQRLFDALVNSLRKSIMSHVNKIDDFVEQGMAALSMRPQSLAEIGEANQKHADLSAQRPYLKPAFDTAHAKNKLLRSVAGSGIDMQALQQRWDKFELMLESHALMIKEQVDVMRSSVNTRAEDFNNTVDKFCAKWEALRPKDADIGDRDAALKAVQTIKEKRKELEELEERATEIRQESDHFGVEVAGLAVLEEVKANIEALESTWVVFEQFTSELDTFAEEEWITFRGKTHRFADFLDKWTAQVKQSRASSVSVRISQDLELYRNVLPLLKYVRGDAFSTDHWVELFGILQLPTSTPVESLLFRDILGAAQHMANNVPALKDLHSRAQGEVTIREALHEVDLWGASATFTLSSFEDCNGQEIPLIKEWKELLSKLGDNQSLLSSLKDSPYYPAFADKAGLWEQKLAELTEVLDRLKTIQRKWIYLEPIFGRGALPKEQGRFRSVDSDFKQIMLDVKRDDRVMRVVGIKGFPAKLETMSDQLTRCQKSLNEFLEQKRSAFPRFYFIGDDDMLEILGQATDPTVIQTHLKKLFAGIHKVGFSEKKDQVVTMISQDGEVVKLQTPVSISVNVESWLSALADAMKEALGMSLSRCVADEQPDPMLYSSQVLCVAEQINFTQLAEDAIVSNTLPAARRALASKLESYTSADVDTSTVEGRVLQLKLKALILDVIHMIEIVDLLVQNRVTTLDNWYWQKNLRYSLEDGRMEELGQTDRHATVRMCDALFDYTYEYQGNAPKLVHTPLTDKCYLTLTQGMHMGFGGNPYGPAGTGKTESVKALGNAMGRQVLVFNCDEGIDVKSMGRIFIGLVKCGAWGCFDEFNRLEEAVLSAVSMQIQVIQAALKSGQPQAELLGRTVDINPNSGIFITLNPAGKGYGGRQKLPDNLKQLFRPVAMSRPDLELIAEVMLFAEGFRAAKDLGRKLVAIYSMAKELLSPQQHYDWGLRALKTILRGAGHLLAKRRKNAQANGDDGDGSGGDAVDSRVEAFLLVQALRVNTLSKLSFADAKRFDGLISNVFTDVSLAEIEYHELSQAIAEAYEELGLVPTETQTKKMLELHEQLRQRMGVVIVGPSGSGKTMVWRVLHHAMSKLAANRIKTYVMNPKAMPRQQLLGHIDPDTRDWYDGVLTAAARQVVKEPLDQHSWIVCDGDIDPEWIESLNSVLDDNRLLTMPSGERIQFGPNVNFVFETHDLSCASPATISRMGMIFLSDEDTDVRSLVQAWLQQRTPADTAAPGADSQEGEDGLNDNDQENRRDSSNKKQDKSGNSNSSKRSAAAARANKSHVRVVPFADASHRLLVSDFLDDHFYRALAKAQELAATESHAEQGRVGIVFNALSQLSGADSVVELAVRLVRGLGGPLSLPARSQLAKEMFGWIREPLPDPRRPLDAYVDESGSVANYTSQADVELTVEDVVSSPLIMTTDVQRTLDTLRPWMEQRLDFILVGPEGVGKSNLLFQLFAQQQRASVAIMHCNAQTTPQDVVQTLSQACMVLTTNVGRVFRPKEGESLILYIKDINLPKPDKWGTSFIVQFLQQLIAYRGFYDANLDWVGIENVQIVASMNPSSTMGRHPLSTRFTSTVKILYMDYSEGAQMQEVYTSMLGPVLHFKYQGMGQWTTPQNVSRLAASMVAVYEFAKREFTRDTQGHYIFTPVFLTEWALSLLRYDLSAVNLLDAWAYSAQLLFRNTLIADHQARFDSFLSALLQRDWGHDLEKLNNSVFTTFIPAEVQTAGQGKPLSLVSLDDYADMLKTGITRHNREHAPLTLKLFPEMMRRIAAVEMAVSAPGGSLLMAGRAGCGRRSALKLVTFMMTMETVSPNVGRNYSLKSFKADLKQAMQRAGVEGVDTVLLIEDYQLLEASYSELLNSLISTGDIPGLFQPAELEPMLASLKDAAAEEGWRSGMFRFFTQRVKDHLHVTLSLDCSREDFAFLCESNPAFIKECRMLWAERWSPASMGVLPQLLLEDQVPEAVLEDPDVTETLATIHADAVARLDASPHDFTQFIVTFARLFQNKTQESGKEGQRFRRGLDKLHEAGARVDELKAQASEQQEVLAAKQAEANQALQDIQAAMEQASEQKTQVEQLKRQLAEEEAKLSQRKKAIEVELSSIEPILAAAQKAVGSIKSEALTEIRSLRAPPDAVRDILQGVLMLMGIYDTSWKSMKSFLAKRGVKDEIINFDQRKITPSIREQVEALIEDRHASFEAANAKRASRAAAPLSSWVQANLKYAAVLEKVGPLEEENKELEASLAKAEAKLKALTDDLSKIDAHVAELRERFERNTTEGAKLKVEVDQAQATINSAEMLISKLDGEKQRWSRQVSAIEDEARLLPLEAMLSAAFVTYLPCAAEQVRLDLTNKWVEACGLVHEKPTYSALAFLATESKQLVWRSEGLPSDQLSLENAAVVANTAKPLFIVDPASTALSWLQEHLKDARLEVTAQKDANFATALELAVRFGKTLLVQGVSLVEPIMYPTIRQELIVQGPRTCVYVGDKLIDYNEDFRLILTTQRASADLPPDVRSHLCEINFTVTQAGLAGQLLARTLRHEKPELEARKTELLKNEESLKLKLNELEDKLLKELADAEGNILENKALLDSLNETKASSTVISTSLQESQQLQESLNKERDAFLPLAQHASTLFFLMKGLSNINHMYQFSLASFVGLFERTLAEKTGEAAGSPDMRIKMLCSKLQQLVYGYVSRSLFKRDRLTFAMHLTRGIFPEEFDEDAWHALTAPIGTAGGGAGGGNAANASPSRRASTMDRTSGGGGGGIPSWTPPDRVAAVRSVLEAVPSLGRSARLEEDAAVWRNWMEQPACERNFPSHVVRKVQQLLLVKALRPDRLQAAMTGLACRFLGLDDLTPPATNLHALHEAETTPTEPVLMVVSAGADPSQELREAATHVLGSADRLHEVAMGQGQAEVAVTKLRQCAARGEWLCLKNLHLVTHWLPELEQELSTLNPDPSFRLWLTTEPHDRFSPILLQKSLKVTFESPPGVKRNLLRTYSTIEPATLKGGSSLFAQALFLLAWFHAIVQERRNYIPHGWCKFYEFSSSDLRASIEVLKRWSSGTLSSSSSVSPANQGGPRATLSTSPAAGGDRDWVTLHGLFLNALYGGRVDNVFDAQVLETYLHDYFADEVLSGQQHTLSTSGSGLHGGGGGGKRGRLGGINIPTSVHLPDYVQAIRNLPDTDQPELFGLPANVDKTVQQQAATELLTQLQQLERAGKLSEDFDRERWRDALQPFLAAWERLVDGRDLLKGGDGDGVAGAGGPGKGKGKGRGGGSAVGGAGDEDALTAFVRLERAQGRRVIAMVQGDLQELRAVLQAQSLLTQRVNQIARALLRGETPAVWLKLWDGPEVAAVWVRQVVRKTLALRGYEEKAKTGALLHETLDIGNFFRPGTLFNALRQQTAAAFACSMDSLRLVCEWNADKIANTHVSCRVQGLLIQGCMFDGTRLHVAERDSPTFAPLPHVCVGWVPADLLDEQDVASRTLTVPLYADNERQMLVTRLTLPCTSQKRKWVQAGVALFIAQ</sequence>
<keyword evidence="12" id="KW-0243">Dynein</keyword>
<feature type="coiled-coil region" evidence="20">
    <location>
        <begin position="2945"/>
        <end position="3018"/>
    </location>
</feature>
<dbReference type="RefSeq" id="XP_004991115.1">
    <property type="nucleotide sequence ID" value="XM_004991058.1"/>
</dbReference>
<feature type="compositionally biased region" description="Low complexity" evidence="21">
    <location>
        <begin position="2184"/>
        <end position="2197"/>
    </location>
</feature>
<comment type="subcellular location">
    <subcellularLocation>
        <location evidence="2">Cell membrane</location>
        <topology evidence="2">Peripheral membrane protein</topology>
    </subcellularLocation>
    <subcellularLocation>
        <location evidence="1">Cell projection</location>
        <location evidence="1">Cilium</location>
    </subcellularLocation>
    <subcellularLocation>
        <location evidence="3">Cytoplasm</location>
        <location evidence="3">Cytoskeleton</location>
    </subcellularLocation>
</comment>
<evidence type="ECO:0000256" key="9">
    <source>
        <dbReference type="ARBA" id="ARBA00022741"/>
    </source>
</evidence>
<dbReference type="FunFam" id="3.40.50.300:FF:000071">
    <property type="entry name" value="Cytoplasmic dynein heavy chain 1"/>
    <property type="match status" value="1"/>
</dbReference>
<keyword evidence="11" id="KW-0067">ATP-binding</keyword>
<dbReference type="EMBL" id="GL832975">
    <property type="protein sequence ID" value="EGD76743.1"/>
    <property type="molecule type" value="Genomic_DNA"/>
</dbReference>
<dbReference type="FunFam" id="3.40.50.300:FF:000706">
    <property type="entry name" value="Cytoplasmic dynein 2 heavy chain 1"/>
    <property type="match status" value="1"/>
</dbReference>
<dbReference type="Pfam" id="PF08385">
    <property type="entry name" value="DHC_N1"/>
    <property type="match status" value="1"/>
</dbReference>
<dbReference type="InterPro" id="IPR024743">
    <property type="entry name" value="Dynein_HC_stalk"/>
</dbReference>
<evidence type="ECO:0000259" key="24">
    <source>
        <dbReference type="Pfam" id="PF08393"/>
    </source>
</evidence>
<dbReference type="GO" id="GO:0005524">
    <property type="term" value="F:ATP binding"/>
    <property type="evidence" value="ECO:0007669"/>
    <property type="project" value="UniProtKB-KW"/>
</dbReference>
<name>F2UHZ4_SALR5</name>
<keyword evidence="8" id="KW-0493">Microtubule</keyword>
<dbReference type="FunFam" id="3.40.50.300:FF:001685">
    <property type="entry name" value="Dynein heavy chain, putative"/>
    <property type="match status" value="1"/>
</dbReference>
<dbReference type="Gene3D" id="3.20.180.20">
    <property type="entry name" value="Dynein heavy chain, N-terminal domain 2"/>
    <property type="match status" value="1"/>
</dbReference>